<dbReference type="HAMAP" id="MF_02128">
    <property type="entry name" value="TMP_kinase"/>
    <property type="match status" value="1"/>
</dbReference>
<dbReference type="GO" id="GO:0009030">
    <property type="term" value="F:thiamine-phosphate kinase activity"/>
    <property type="evidence" value="ECO:0007669"/>
    <property type="project" value="UniProtKB-UniRule"/>
</dbReference>
<dbReference type="InterPro" id="IPR036676">
    <property type="entry name" value="PurM-like_C_sf"/>
</dbReference>
<dbReference type="KEGG" id="rfo:REIFOR_00576"/>
<proteinExistence type="inferred from homology"/>
<dbReference type="SUPFAM" id="SSF56042">
    <property type="entry name" value="PurM C-terminal domain-like"/>
    <property type="match status" value="1"/>
</dbReference>
<comment type="caution">
    <text evidence="2">Lacks conserved residue(s) required for the propagation of feature annotation.</text>
</comment>
<evidence type="ECO:0000256" key="2">
    <source>
        <dbReference type="HAMAP-Rule" id="MF_02128"/>
    </source>
</evidence>
<dbReference type="Proteomes" id="UP000229757">
    <property type="component" value="Chromosome"/>
</dbReference>
<feature type="binding site" evidence="2">
    <location>
        <position position="214"/>
    </location>
    <ligand>
        <name>ATP</name>
        <dbReference type="ChEBI" id="CHEBI:30616"/>
    </ligand>
</feature>
<dbReference type="PIRSF" id="PIRSF005303">
    <property type="entry name" value="Thiam_monoph_kin"/>
    <property type="match status" value="1"/>
</dbReference>
<evidence type="ECO:0000259" key="3">
    <source>
        <dbReference type="Pfam" id="PF00586"/>
    </source>
</evidence>
<comment type="catalytic activity">
    <reaction evidence="2">
        <text>thiamine phosphate + ATP = thiamine diphosphate + ADP</text>
        <dbReference type="Rhea" id="RHEA:15913"/>
        <dbReference type="ChEBI" id="CHEBI:30616"/>
        <dbReference type="ChEBI" id="CHEBI:37575"/>
        <dbReference type="ChEBI" id="CHEBI:58937"/>
        <dbReference type="ChEBI" id="CHEBI:456216"/>
        <dbReference type="EC" id="2.7.4.16"/>
    </reaction>
</comment>
<keyword evidence="1 2" id="KW-0784">Thiamine biosynthesis</keyword>
<comment type="pathway">
    <text evidence="2">Cofactor biosynthesis; thiamine diphosphate biosynthesis; thiamine diphosphate from thiamine phosphate: step 1/1.</text>
</comment>
<dbReference type="SUPFAM" id="SSF55326">
    <property type="entry name" value="PurM N-terminal domain-like"/>
    <property type="match status" value="1"/>
</dbReference>
<dbReference type="Gene3D" id="3.30.1330.10">
    <property type="entry name" value="PurM-like, N-terminal domain"/>
    <property type="match status" value="1"/>
</dbReference>
<feature type="binding site" evidence="2">
    <location>
        <position position="71"/>
    </location>
    <ligand>
        <name>Mg(2+)</name>
        <dbReference type="ChEBI" id="CHEBI:18420"/>
        <label>3</label>
    </ligand>
</feature>
<feature type="domain" description="PurM-like N-terminal" evidence="3">
    <location>
        <begin position="26"/>
        <end position="142"/>
    </location>
</feature>
<feature type="binding site" evidence="2">
    <location>
        <position position="28"/>
    </location>
    <ligand>
        <name>Mg(2+)</name>
        <dbReference type="ChEBI" id="CHEBI:18420"/>
        <label>3</label>
    </ligand>
</feature>
<dbReference type="OrthoDB" id="9802811at2"/>
<dbReference type="InterPro" id="IPR010918">
    <property type="entry name" value="PurM-like_C_dom"/>
</dbReference>
<keyword evidence="2" id="KW-0479">Metal-binding</keyword>
<feature type="binding site" evidence="2">
    <location>
        <position position="41"/>
    </location>
    <ligand>
        <name>Mg(2+)</name>
        <dbReference type="ChEBI" id="CHEBI:18420"/>
        <label>4</label>
    </ligand>
</feature>
<dbReference type="GO" id="GO:0009228">
    <property type="term" value="P:thiamine biosynthetic process"/>
    <property type="evidence" value="ECO:0007669"/>
    <property type="project" value="UniProtKB-KW"/>
</dbReference>
<dbReference type="Gene3D" id="3.90.650.10">
    <property type="entry name" value="PurM-like C-terminal domain"/>
    <property type="match status" value="1"/>
</dbReference>
<dbReference type="PANTHER" id="PTHR30270:SF0">
    <property type="entry name" value="THIAMINE-MONOPHOSPHATE KINASE"/>
    <property type="match status" value="1"/>
</dbReference>
<evidence type="ECO:0000313" key="6">
    <source>
        <dbReference type="Proteomes" id="UP000229757"/>
    </source>
</evidence>
<keyword evidence="2" id="KW-0547">Nucleotide-binding</keyword>
<feature type="binding site" evidence="2">
    <location>
        <position position="126"/>
    </location>
    <ligand>
        <name>Mg(2+)</name>
        <dbReference type="ChEBI" id="CHEBI:18420"/>
        <label>1</label>
    </ligand>
</feature>
<dbReference type="InterPro" id="IPR006283">
    <property type="entry name" value="ThiL-like"/>
</dbReference>
<dbReference type="InterPro" id="IPR016188">
    <property type="entry name" value="PurM-like_N"/>
</dbReference>
<feature type="binding site" evidence="2">
    <location>
        <begin position="125"/>
        <end position="126"/>
    </location>
    <ligand>
        <name>ATP</name>
        <dbReference type="ChEBI" id="CHEBI:30616"/>
    </ligand>
</feature>
<sequence>MHEFELIQRCFADWPGRHAQVLTGIGDDGLVWQDPRPLVISTDTAVVGRHFPVDASPEQVAGRAFLPALSDLAAMGASPAFFTLALTLPARLNNASEPNIESWIQAFATELRRLAIAHKCMLAGGDTTAGEQLTLTLSVHGTCAQPVLRSGAQVGDAVWVTGQLGQAAAALPLILAGNAAAAPPAWLAAYWQPKPQIALAEQLAVFLHSAIDISDGLLGDAGHLARSSQVDLHLNLNALPLDADLVALGDRGLQYALAGGDDYQLCFTAGMNAGEQIERIAQSLGVRVSRIGEVRQGTGQLHWYDDDRKRDLPWQSFEHF</sequence>
<feature type="binding site" evidence="2">
    <location>
        <position position="149"/>
    </location>
    <ligand>
        <name>ATP</name>
        <dbReference type="ChEBI" id="CHEBI:30616"/>
    </ligand>
</feature>
<feature type="binding site" evidence="2">
    <location>
        <position position="71"/>
    </location>
    <ligand>
        <name>Mg(2+)</name>
        <dbReference type="ChEBI" id="CHEBI:18420"/>
        <label>2</label>
    </ligand>
</feature>
<feature type="binding site" evidence="2">
    <location>
        <position position="215"/>
    </location>
    <ligand>
        <name>Mg(2+)</name>
        <dbReference type="ChEBI" id="CHEBI:18420"/>
        <label>5</label>
    </ligand>
</feature>
<feature type="binding site" evidence="2">
    <location>
        <position position="28"/>
    </location>
    <ligand>
        <name>Mg(2+)</name>
        <dbReference type="ChEBI" id="CHEBI:18420"/>
        <label>4</label>
    </ligand>
</feature>
<feature type="binding site" evidence="2">
    <location>
        <position position="71"/>
    </location>
    <ligand>
        <name>Mg(2+)</name>
        <dbReference type="ChEBI" id="CHEBI:18420"/>
        <label>4</label>
    </ligand>
</feature>
<accession>A0A2K8KLI7</accession>
<feature type="binding site" evidence="2">
    <location>
        <position position="212"/>
    </location>
    <ligand>
        <name>Mg(2+)</name>
        <dbReference type="ChEBI" id="CHEBI:18420"/>
        <label>3</label>
    </ligand>
</feature>
<dbReference type="AlphaFoldDB" id="A0A2K8KLI7"/>
<dbReference type="GO" id="GO:0005524">
    <property type="term" value="F:ATP binding"/>
    <property type="evidence" value="ECO:0007669"/>
    <property type="project" value="UniProtKB-UniRule"/>
</dbReference>
<feature type="binding site" evidence="2">
    <location>
        <position position="317"/>
    </location>
    <ligand>
        <name>substrate</name>
    </ligand>
</feature>
<keyword evidence="2" id="KW-0460">Magnesium</keyword>
<comment type="function">
    <text evidence="2">Catalyzes the ATP-dependent phosphorylation of thiamine-monophosphate (TMP) to form thiamine-pyrophosphate (TPP), the active form of vitamin B1.</text>
</comment>
<dbReference type="RefSeq" id="WP_100256129.1">
    <property type="nucleotide sequence ID" value="NZ_CP011797.1"/>
</dbReference>
<reference evidence="5 6" key="1">
    <citation type="journal article" date="2017" name="Environ. Microbiol.">
        <title>Genomic and physiological analyses of 'Reinekea forsetii' reveal a versatile opportunistic lifestyle during spring algae blooms.</title>
        <authorList>
            <person name="Avci B."/>
            <person name="Hahnke R.L."/>
            <person name="Chafee M."/>
            <person name="Fischer T."/>
            <person name="Gruber-Vodicka H."/>
            <person name="Tegetmeyer H.E."/>
            <person name="Harder J."/>
            <person name="Fuchs B.M."/>
            <person name="Amann R.I."/>
            <person name="Teeling H."/>
        </authorList>
    </citation>
    <scope>NUCLEOTIDE SEQUENCE [LARGE SCALE GENOMIC DNA]</scope>
    <source>
        <strain evidence="5 6">Hel1_31_D35</strain>
    </source>
</reference>
<dbReference type="EMBL" id="CP011797">
    <property type="protein sequence ID" value="ATX75745.1"/>
    <property type="molecule type" value="Genomic_DNA"/>
</dbReference>
<protein>
    <recommendedName>
        <fullName evidence="2">Thiamine-monophosphate kinase</fullName>
        <shortName evidence="2">TMP kinase</shortName>
        <shortName evidence="2">Thiamine-phosphate kinase</shortName>
        <ecNumber evidence="2">2.7.4.16</ecNumber>
    </recommendedName>
</protein>
<dbReference type="PANTHER" id="PTHR30270">
    <property type="entry name" value="THIAMINE-MONOPHOSPHATE KINASE"/>
    <property type="match status" value="1"/>
</dbReference>
<dbReference type="NCBIfam" id="TIGR01379">
    <property type="entry name" value="thiL"/>
    <property type="match status" value="1"/>
</dbReference>
<feature type="binding site" evidence="2">
    <location>
        <position position="50"/>
    </location>
    <ligand>
        <name>substrate</name>
    </ligand>
</feature>
<keyword evidence="2 5" id="KW-0808">Transferase</keyword>
<feature type="binding site" evidence="2">
    <location>
        <position position="42"/>
    </location>
    <ligand>
        <name>Mg(2+)</name>
        <dbReference type="ChEBI" id="CHEBI:18420"/>
        <label>1</label>
    </ligand>
</feature>
<evidence type="ECO:0000313" key="5">
    <source>
        <dbReference type="EMBL" id="ATX75745.1"/>
    </source>
</evidence>
<dbReference type="CDD" id="cd02194">
    <property type="entry name" value="ThiL"/>
    <property type="match status" value="1"/>
</dbReference>
<dbReference type="Pfam" id="PF02769">
    <property type="entry name" value="AIRS_C"/>
    <property type="match status" value="1"/>
</dbReference>
<organism evidence="5 6">
    <name type="scientific">Reinekea forsetii</name>
    <dbReference type="NCBI Taxonomy" id="1336806"/>
    <lineage>
        <taxon>Bacteria</taxon>
        <taxon>Pseudomonadati</taxon>
        <taxon>Pseudomonadota</taxon>
        <taxon>Gammaproteobacteria</taxon>
        <taxon>Oceanospirillales</taxon>
        <taxon>Saccharospirillaceae</taxon>
        <taxon>Reinekea</taxon>
    </lineage>
</organism>
<keyword evidence="2 5" id="KW-0418">Kinase</keyword>
<evidence type="ECO:0000256" key="1">
    <source>
        <dbReference type="ARBA" id="ARBA00022977"/>
    </source>
</evidence>
<dbReference type="InterPro" id="IPR036921">
    <property type="entry name" value="PurM-like_N_sf"/>
</dbReference>
<keyword evidence="2" id="KW-0067">ATP-binding</keyword>
<comment type="similarity">
    <text evidence="2">Belongs to the thiamine-monophosphate kinase family.</text>
</comment>
<dbReference type="GO" id="GO:0009229">
    <property type="term" value="P:thiamine diphosphate biosynthetic process"/>
    <property type="evidence" value="ECO:0007669"/>
    <property type="project" value="UniProtKB-UniRule"/>
</dbReference>
<dbReference type="Pfam" id="PF00586">
    <property type="entry name" value="AIRS"/>
    <property type="match status" value="1"/>
</dbReference>
<feature type="binding site" evidence="2">
    <location>
        <position position="43"/>
    </location>
    <ligand>
        <name>Mg(2+)</name>
        <dbReference type="ChEBI" id="CHEBI:18420"/>
        <label>2</label>
    </ligand>
</feature>
<feature type="binding site" evidence="2">
    <location>
        <position position="43"/>
    </location>
    <ligand>
        <name>Mg(2+)</name>
        <dbReference type="ChEBI" id="CHEBI:18420"/>
        <label>1</label>
    </ligand>
</feature>
<keyword evidence="6" id="KW-1185">Reference proteome</keyword>
<name>A0A2K8KLI7_9GAMM</name>
<gene>
    <name evidence="2" type="primary">thiL</name>
    <name evidence="5" type="ORF">REIFOR_00576</name>
</gene>
<comment type="miscellaneous">
    <text evidence="2">Reaction mechanism of ThiL seems to utilize a direct, inline transfer of the gamma-phosphate of ATP to TMP rather than a phosphorylated enzyme intermediate.</text>
</comment>
<evidence type="ECO:0000259" key="4">
    <source>
        <dbReference type="Pfam" id="PF02769"/>
    </source>
</evidence>
<dbReference type="EC" id="2.7.4.16" evidence="2"/>
<feature type="domain" description="PurM-like C-terminal" evidence="4">
    <location>
        <begin position="153"/>
        <end position="298"/>
    </location>
</feature>
<dbReference type="GO" id="GO:0000287">
    <property type="term" value="F:magnesium ion binding"/>
    <property type="evidence" value="ECO:0007669"/>
    <property type="project" value="UniProtKB-UniRule"/>
</dbReference>
<dbReference type="UniPathway" id="UPA00060">
    <property type="reaction ID" value="UER00142"/>
</dbReference>
<feature type="binding site" evidence="2">
    <location>
        <position position="261"/>
    </location>
    <ligand>
        <name>substrate</name>
    </ligand>
</feature>